<dbReference type="InterPro" id="IPR036188">
    <property type="entry name" value="FAD/NAD-bd_sf"/>
</dbReference>
<dbReference type="PANTHER" id="PTHR42923">
    <property type="entry name" value="PROTOPORPHYRINOGEN OXIDASE"/>
    <property type="match status" value="1"/>
</dbReference>
<proteinExistence type="predicted"/>
<evidence type="ECO:0000313" key="2">
    <source>
        <dbReference type="Proteomes" id="UP000053259"/>
    </source>
</evidence>
<dbReference type="Pfam" id="PF13450">
    <property type="entry name" value="NAD_binding_8"/>
    <property type="match status" value="1"/>
</dbReference>
<dbReference type="AlphaFoldDB" id="A0A0D1YI79"/>
<dbReference type="GO" id="GO:0016491">
    <property type="term" value="F:oxidoreductase activity"/>
    <property type="evidence" value="ECO:0007669"/>
    <property type="project" value="TreeGrafter"/>
</dbReference>
<gene>
    <name evidence="1" type="ORF">PV09_07885</name>
</gene>
<dbReference type="Proteomes" id="UP000053259">
    <property type="component" value="Unassembled WGS sequence"/>
</dbReference>
<dbReference type="OrthoDB" id="5977668at2759"/>
<dbReference type="VEuPathDB" id="FungiDB:PV09_07885"/>
<dbReference type="RefSeq" id="XP_016210396.1">
    <property type="nucleotide sequence ID" value="XM_016361714.1"/>
</dbReference>
<keyword evidence="2" id="KW-1185">Reference proteome</keyword>
<organism evidence="1 2">
    <name type="scientific">Verruconis gallopava</name>
    <dbReference type="NCBI Taxonomy" id="253628"/>
    <lineage>
        <taxon>Eukaryota</taxon>
        <taxon>Fungi</taxon>
        <taxon>Dikarya</taxon>
        <taxon>Ascomycota</taxon>
        <taxon>Pezizomycotina</taxon>
        <taxon>Dothideomycetes</taxon>
        <taxon>Pleosporomycetidae</taxon>
        <taxon>Venturiales</taxon>
        <taxon>Sympoventuriaceae</taxon>
        <taxon>Verruconis</taxon>
    </lineage>
</organism>
<dbReference type="HOGENOM" id="CLU_028123_3_1_1"/>
<dbReference type="STRING" id="253628.A0A0D1YI79"/>
<accession>A0A0D1YI79</accession>
<evidence type="ECO:0000313" key="1">
    <source>
        <dbReference type="EMBL" id="KIW00527.1"/>
    </source>
</evidence>
<dbReference type="Gene3D" id="3.50.50.60">
    <property type="entry name" value="FAD/NAD(P)-binding domain"/>
    <property type="match status" value="1"/>
</dbReference>
<dbReference type="GeneID" id="27315858"/>
<dbReference type="EMBL" id="KN847562">
    <property type="protein sequence ID" value="KIW00527.1"/>
    <property type="molecule type" value="Genomic_DNA"/>
</dbReference>
<protein>
    <recommendedName>
        <fullName evidence="3">Amine oxidase domain-containing protein</fullName>
    </recommendedName>
</protein>
<dbReference type="PANTHER" id="PTHR42923:SF42">
    <property type="entry name" value="AMINE OXIDASE DOMAIN-CONTAINING PROTEIN"/>
    <property type="match status" value="1"/>
</dbReference>
<dbReference type="SUPFAM" id="SSF51905">
    <property type="entry name" value="FAD/NAD(P)-binding domain"/>
    <property type="match status" value="1"/>
</dbReference>
<sequence length="466" mass="52328">MPSERKAKQRIAVVGSGMAGLVTAYLLHQDPKERYEVTVFESGASFSLDSASVSVLNEAREMVDRIDVPMRAFAEGYYKNLIRMYRYIGVRFKAQRFIYAFENHAATESEKDSARKCYFIHSSNNHVLPPIRPEGMSLFSWLVEVVYVAVCYLWWSFCCHMVPPQPATRGHECESLEEYTRRICLPSYFLNSYLLPLMSSVATCSHAALLQAPARDLTEYKRQTAGGNHYTVSGVHEVQSKLEIGFSVRFSATVSKVEVAGPERVKVTWKDVDGGVHSEIFAHAVLAVAPEVVAKLFQPLEKWMKQIPTTTVRSLVRGDGITLSDIKKPEKNYMPNGSRTVQTIHFRTSTKTGETESTHVHPSGAMVTTCPFINTLSTRDVLSSGQFQRALRTPRSRRIINTIFNGPREPQNPDEKPVPWRNGDDNVWLVGGWCWDGMVLLEGCVVSAMRVASALDVAVPWSDRKP</sequence>
<dbReference type="InParanoid" id="A0A0D1YI79"/>
<reference evidence="1 2" key="1">
    <citation type="submission" date="2015-01" db="EMBL/GenBank/DDBJ databases">
        <title>The Genome Sequence of Ochroconis gallopava CBS43764.</title>
        <authorList>
            <consortium name="The Broad Institute Genomics Platform"/>
            <person name="Cuomo C."/>
            <person name="de Hoog S."/>
            <person name="Gorbushina A."/>
            <person name="Stielow B."/>
            <person name="Teixiera M."/>
            <person name="Abouelleil A."/>
            <person name="Chapman S.B."/>
            <person name="Priest M."/>
            <person name="Young S.K."/>
            <person name="Wortman J."/>
            <person name="Nusbaum C."/>
            <person name="Birren B."/>
        </authorList>
    </citation>
    <scope>NUCLEOTIDE SEQUENCE [LARGE SCALE GENOMIC DNA]</scope>
    <source>
        <strain evidence="1 2">CBS 43764</strain>
    </source>
</reference>
<evidence type="ECO:0008006" key="3">
    <source>
        <dbReference type="Google" id="ProtNLM"/>
    </source>
</evidence>
<dbReference type="InterPro" id="IPR050464">
    <property type="entry name" value="Zeta_carotene_desat/Oxidored"/>
</dbReference>
<name>A0A0D1YI79_9PEZI</name>